<organism evidence="1 2">
    <name type="scientific">Reticulomyxa filosa</name>
    <dbReference type="NCBI Taxonomy" id="46433"/>
    <lineage>
        <taxon>Eukaryota</taxon>
        <taxon>Sar</taxon>
        <taxon>Rhizaria</taxon>
        <taxon>Retaria</taxon>
        <taxon>Foraminifera</taxon>
        <taxon>Monothalamids</taxon>
        <taxon>Reticulomyxidae</taxon>
        <taxon>Reticulomyxa</taxon>
    </lineage>
</organism>
<comment type="caution">
    <text evidence="1">The sequence shown here is derived from an EMBL/GenBank/DDBJ whole genome shotgun (WGS) entry which is preliminary data.</text>
</comment>
<gene>
    <name evidence="1" type="ORF">RFI_20375</name>
</gene>
<reference evidence="1 2" key="1">
    <citation type="journal article" date="2013" name="Curr. Biol.">
        <title>The Genome of the Foraminiferan Reticulomyxa filosa.</title>
        <authorList>
            <person name="Glockner G."/>
            <person name="Hulsmann N."/>
            <person name="Schleicher M."/>
            <person name="Noegel A.A."/>
            <person name="Eichinger L."/>
            <person name="Gallinger C."/>
            <person name="Pawlowski J."/>
            <person name="Sierra R."/>
            <person name="Euteneuer U."/>
            <person name="Pillet L."/>
            <person name="Moustafa A."/>
            <person name="Platzer M."/>
            <person name="Groth M."/>
            <person name="Szafranski K."/>
            <person name="Schliwa M."/>
        </authorList>
    </citation>
    <scope>NUCLEOTIDE SEQUENCE [LARGE SCALE GENOMIC DNA]</scope>
</reference>
<evidence type="ECO:0000313" key="2">
    <source>
        <dbReference type="Proteomes" id="UP000023152"/>
    </source>
</evidence>
<dbReference type="OrthoDB" id="3044497at2759"/>
<evidence type="ECO:0000313" key="1">
    <source>
        <dbReference type="EMBL" id="ETO16962.1"/>
    </source>
</evidence>
<sequence length="123" mass="14704">MEAQLFEKIVMHSLTVSECKIICRLITGKVGLNDYLFNIQRSESPDCIWCEEEETVEHFLMECLRYQDLRRYWWTNVQTLLPYINVLSLSMKYLIIGDRTWKPDIRIKVVKAAKFVIDTKRKI</sequence>
<accession>X6MU58</accession>
<dbReference type="Proteomes" id="UP000023152">
    <property type="component" value="Unassembled WGS sequence"/>
</dbReference>
<protein>
    <recommendedName>
        <fullName evidence="3">Reverse transcriptase zinc-binding domain-containing protein</fullName>
    </recommendedName>
</protein>
<dbReference type="EMBL" id="ASPP01017550">
    <property type="protein sequence ID" value="ETO16962.1"/>
    <property type="molecule type" value="Genomic_DNA"/>
</dbReference>
<proteinExistence type="predicted"/>
<dbReference type="AlphaFoldDB" id="X6MU58"/>
<keyword evidence="2" id="KW-1185">Reference proteome</keyword>
<evidence type="ECO:0008006" key="3">
    <source>
        <dbReference type="Google" id="ProtNLM"/>
    </source>
</evidence>
<name>X6MU58_RETFI</name>